<protein>
    <recommendedName>
        <fullName evidence="3">B box-type domain-containing protein</fullName>
    </recommendedName>
</protein>
<sequence length="1418" mass="153795">MHGHRRERSSLSTNCSQSSGHSRVLPFATAHTLRPEAPRSSYRVQPKIMEAIAETPSSKMYISANRRFAVAQPRRVITQPESTMRQPAIGKRQSASIRINTLLGAQGSDRALRAAGPRARPIIGLGLTLNPADTLVRLQPKRSATDTRVESQLACVAKSPSIMEACRSSVVLSEAFSRQSPALAEDSFASLADACSPRHNDPQMVPMTVAARAYANICSSEQQQAALSWLSSSSDKSSASPATNHDEAQVPASCSFSMLSRSICADAQHSRCDPIHFCCLLCFEQSMPGLLRVFSRFKRQNKADGSNSDMRSVPADPVTYFCHRIRRPFASSSKPDQKTNSKIHRWSLFTHTTTALSPTIPSLNPQPPSRHQSLSHSVSDTTNMHKEASPIASALNEPNLSDSNSVQLSKSMADRCLVHPGASNDLWCADCHHALCSHCIAHHSQHNVTKLSAVYDDAFDAIESMQISLVRLLTEARKRNAHLETSLSTTSASYEQAHSELESQMHHMIQQLDKAYEQTSSRIHEQISSCLEWHVALEDTLETVQQMAEELPPAQLVAKHKRILALLDAVERTRPQSWSNSPQAPIEMIDLVRPAWQLTTLHIPRVHELGRRRGHVRVQSPPFSAHGLEWQAEVRRNRGPLGDPCLNVSIKCCSESSIAKSFALCVFVKEDDQNKHFESMADPPADLILGSLSELKSMGLLDKEGGVTVTWGVRAPSFSVLASAQQERISELEAQISQMKQINVGGSQTCGSGNAHQLQCRRQRSNSDARAIPVASPATSTFSFRSDQTSPMLVLRPLSPYMQSPLRQKSLFSPTQPQKSLSPQMQSPLQRPRANSSQISSTPLSPSQASASSASVRHRRALSLTTKLRRQPPIPFPIASGARAASVQSQPLPAASNSNESQVSVAYSQPEAHCMGSERPGVFRRLSGWVRNTEGRVALQARRVRRQLSQGSVPEESSDDNGALDEWTLLDSLSSDVSDTVAASPLAQRPAKRKTQPPSRPLPPLPTSSKPAAKQSADSASSEGSLQARCDSILQRIDALQLIANTVENSREGFSEGNLRRISSELGALASTKRRISRKGMPTASEPRRSITMDSAEIQAAISQLPSSPPPLPSSKPQAARAAAASLSISRSRPSARNALAATPTRRRISSVSSESPLTPQAAGQGGILKPGRTRRHTPNDLRPVRVITPTRGPGRFSEYALSTPAATSSTADFPLAARSGGSSNSSHSKESSLLLSSNSSLAARQIRSARAARKQVRFPEEQRLLESIRLIDPQAARSIEIRSSGIDARNNGAQQREQSGSDDSDGGSQFTTASSSIGEVLGITQMHSAPRSRPPIPHLHEEKVVRSKGAVFFDHKALSPTLTAMAQQCGVDGQRKRTNRLMAVGPNVNSAQSSPVPTRIEPSHCPSSSSSPSPQSE</sequence>
<feature type="compositionally biased region" description="Polar residues" evidence="2">
    <location>
        <begin position="1150"/>
        <end position="1159"/>
    </location>
</feature>
<feature type="compositionally biased region" description="Polar residues" evidence="2">
    <location>
        <begin position="809"/>
        <end position="835"/>
    </location>
</feature>
<feature type="compositionally biased region" description="Polar residues" evidence="2">
    <location>
        <begin position="747"/>
        <end position="757"/>
    </location>
</feature>
<evidence type="ECO:0000256" key="1">
    <source>
        <dbReference type="PROSITE-ProRule" id="PRU00024"/>
    </source>
</evidence>
<feature type="compositionally biased region" description="Low complexity" evidence="2">
    <location>
        <begin position="1203"/>
        <end position="1212"/>
    </location>
</feature>
<dbReference type="GO" id="GO:0008270">
    <property type="term" value="F:zinc ion binding"/>
    <property type="evidence" value="ECO:0007669"/>
    <property type="project" value="UniProtKB-KW"/>
</dbReference>
<dbReference type="PANTHER" id="PTHR36754:SF2">
    <property type="entry name" value="E3 UBIQUITIN-PROTEIN LIGASE TRIM37"/>
    <property type="match status" value="1"/>
</dbReference>
<dbReference type="EMBL" id="JANBUW010000027">
    <property type="protein sequence ID" value="KAJ2850632.1"/>
    <property type="molecule type" value="Genomic_DNA"/>
</dbReference>
<evidence type="ECO:0000256" key="2">
    <source>
        <dbReference type="SAM" id="MobiDB-lite"/>
    </source>
</evidence>
<feature type="compositionally biased region" description="Low complexity" evidence="2">
    <location>
        <begin position="1115"/>
        <end position="1137"/>
    </location>
</feature>
<feature type="region of interest" description="Disordered" evidence="2">
    <location>
        <begin position="809"/>
        <end position="858"/>
    </location>
</feature>
<evidence type="ECO:0000313" key="4">
    <source>
        <dbReference type="EMBL" id="KAJ2850632.1"/>
    </source>
</evidence>
<accession>A0A9W8LYT4</accession>
<dbReference type="SUPFAM" id="SSF57845">
    <property type="entry name" value="B-box zinc-binding domain"/>
    <property type="match status" value="1"/>
</dbReference>
<dbReference type="GO" id="GO:0006513">
    <property type="term" value="P:protein monoubiquitination"/>
    <property type="evidence" value="ECO:0007669"/>
    <property type="project" value="TreeGrafter"/>
</dbReference>
<dbReference type="GO" id="GO:0070842">
    <property type="term" value="P:aggresome assembly"/>
    <property type="evidence" value="ECO:0007669"/>
    <property type="project" value="TreeGrafter"/>
</dbReference>
<dbReference type="PANTHER" id="PTHR36754">
    <property type="entry name" value="E3 UBIQUITIN-PROTEIN LIGASE TRIM37"/>
    <property type="match status" value="1"/>
</dbReference>
<feature type="region of interest" description="Disordered" evidence="2">
    <location>
        <begin position="1386"/>
        <end position="1418"/>
    </location>
</feature>
<evidence type="ECO:0000313" key="5">
    <source>
        <dbReference type="Proteomes" id="UP001139887"/>
    </source>
</evidence>
<feature type="compositionally biased region" description="Low complexity" evidence="2">
    <location>
        <begin position="1220"/>
        <end position="1232"/>
    </location>
</feature>
<keyword evidence="5" id="KW-1185">Reference proteome</keyword>
<feature type="region of interest" description="Disordered" evidence="2">
    <location>
        <begin position="983"/>
        <end position="1024"/>
    </location>
</feature>
<feature type="compositionally biased region" description="Low complexity" evidence="2">
    <location>
        <begin position="1404"/>
        <end position="1418"/>
    </location>
</feature>
<gene>
    <name evidence="4" type="ORF">IWW36_001743</name>
</gene>
<dbReference type="InterPro" id="IPR053003">
    <property type="entry name" value="TRIM_RBCC_E3_ubiq-ligases"/>
</dbReference>
<dbReference type="GO" id="GO:0005778">
    <property type="term" value="C:peroxisomal membrane"/>
    <property type="evidence" value="ECO:0007669"/>
    <property type="project" value="TreeGrafter"/>
</dbReference>
<dbReference type="Proteomes" id="UP001139887">
    <property type="component" value="Unassembled WGS sequence"/>
</dbReference>
<dbReference type="GO" id="GO:0005164">
    <property type="term" value="F:tumor necrosis factor receptor binding"/>
    <property type="evidence" value="ECO:0007669"/>
    <property type="project" value="TreeGrafter"/>
</dbReference>
<keyword evidence="1" id="KW-0863">Zinc-finger</keyword>
<feature type="region of interest" description="Disordered" evidence="2">
    <location>
        <begin position="1283"/>
        <end position="1320"/>
    </location>
</feature>
<feature type="compositionally biased region" description="Polar residues" evidence="2">
    <location>
        <begin position="357"/>
        <end position="382"/>
    </location>
</feature>
<dbReference type="InterPro" id="IPR000315">
    <property type="entry name" value="Znf_B-box"/>
</dbReference>
<dbReference type="GO" id="GO:0031625">
    <property type="term" value="F:ubiquitin protein ligase binding"/>
    <property type="evidence" value="ECO:0007669"/>
    <property type="project" value="TreeGrafter"/>
</dbReference>
<comment type="caution">
    <text evidence="4">The sequence shown here is derived from an EMBL/GenBank/DDBJ whole genome shotgun (WGS) entry which is preliminary data.</text>
</comment>
<dbReference type="GO" id="GO:0061630">
    <property type="term" value="F:ubiquitin protein ligase activity"/>
    <property type="evidence" value="ECO:0007669"/>
    <property type="project" value="TreeGrafter"/>
</dbReference>
<feature type="region of interest" description="Disordered" evidence="2">
    <location>
        <begin position="357"/>
        <end position="404"/>
    </location>
</feature>
<name>A0A9W8LYT4_9FUNG</name>
<feature type="region of interest" description="Disordered" evidence="2">
    <location>
        <begin position="1"/>
        <end position="41"/>
    </location>
</feature>
<dbReference type="OrthoDB" id="5588412at2759"/>
<feature type="compositionally biased region" description="Low complexity" evidence="2">
    <location>
        <begin position="836"/>
        <end position="855"/>
    </location>
</feature>
<keyword evidence="1" id="KW-0862">Zinc</keyword>
<feature type="compositionally biased region" description="Polar residues" evidence="2">
    <location>
        <begin position="1388"/>
        <end position="1397"/>
    </location>
</feature>
<feature type="region of interest" description="Disordered" evidence="2">
    <location>
        <begin position="747"/>
        <end position="783"/>
    </location>
</feature>
<dbReference type="GO" id="GO:0016235">
    <property type="term" value="C:aggresome"/>
    <property type="evidence" value="ECO:0007669"/>
    <property type="project" value="TreeGrafter"/>
</dbReference>
<dbReference type="Gene3D" id="3.30.160.60">
    <property type="entry name" value="Classic Zinc Finger"/>
    <property type="match status" value="1"/>
</dbReference>
<keyword evidence="1" id="KW-0479">Metal-binding</keyword>
<reference evidence="4" key="1">
    <citation type="submission" date="2022-07" db="EMBL/GenBank/DDBJ databases">
        <title>Phylogenomic reconstructions and comparative analyses of Kickxellomycotina fungi.</title>
        <authorList>
            <person name="Reynolds N.K."/>
            <person name="Stajich J.E."/>
            <person name="Barry K."/>
            <person name="Grigoriev I.V."/>
            <person name="Crous P."/>
            <person name="Smith M.E."/>
        </authorList>
    </citation>
    <scope>NUCLEOTIDE SEQUENCE</scope>
    <source>
        <strain evidence="4">NRRL 1566</strain>
    </source>
</reference>
<proteinExistence type="predicted"/>
<dbReference type="PROSITE" id="PS50119">
    <property type="entry name" value="ZF_BBOX"/>
    <property type="match status" value="1"/>
</dbReference>
<feature type="domain" description="B box-type" evidence="3">
    <location>
        <begin position="411"/>
        <end position="451"/>
    </location>
</feature>
<evidence type="ECO:0000259" key="3">
    <source>
        <dbReference type="PROSITE" id="PS50119"/>
    </source>
</evidence>
<dbReference type="GO" id="GO:0051865">
    <property type="term" value="P:protein autoubiquitination"/>
    <property type="evidence" value="ECO:0007669"/>
    <property type="project" value="TreeGrafter"/>
</dbReference>
<feature type="compositionally biased region" description="Polar residues" evidence="2">
    <location>
        <begin position="10"/>
        <end position="21"/>
    </location>
</feature>
<feature type="region of interest" description="Disordered" evidence="2">
    <location>
        <begin position="1104"/>
        <end position="1232"/>
    </location>
</feature>
<organism evidence="4 5">
    <name type="scientific">Coemansia brasiliensis</name>
    <dbReference type="NCBI Taxonomy" id="2650707"/>
    <lineage>
        <taxon>Eukaryota</taxon>
        <taxon>Fungi</taxon>
        <taxon>Fungi incertae sedis</taxon>
        <taxon>Zoopagomycota</taxon>
        <taxon>Kickxellomycotina</taxon>
        <taxon>Kickxellomycetes</taxon>
        <taxon>Kickxellales</taxon>
        <taxon>Kickxellaceae</taxon>
        <taxon>Coemansia</taxon>
    </lineage>
</organism>